<sequence>MVTTPGGPEEKLMKELQTSDMVFDQSQRSFGNKAGVGLLQELRNIREENREFRSRIEESTRRIEESNRESQKRIDRTYRAAMMSVMTLRAPIYHLHSGGQIGPEYRRRRNAVAHGGSVLTDISILHYLDDTAAFTRWATGFEEIYCMPFRYTQTLSESSKMVVLLNIHADVLLLGTYSTYQNSEEIKRKCKSIIRLWKNAFDTQRDPNGIFEGAAVAKVYDSIVQWFYAV</sequence>
<dbReference type="Proteomes" id="UP000002035">
    <property type="component" value="Unassembled WGS sequence"/>
</dbReference>
<evidence type="ECO:0000256" key="1">
    <source>
        <dbReference type="SAM" id="Coils"/>
    </source>
</evidence>
<evidence type="ECO:0000313" key="3">
    <source>
        <dbReference type="Proteomes" id="UP000002035"/>
    </source>
</evidence>
<dbReference type="eggNOG" id="ENOG502T5FZ">
    <property type="taxonomic scope" value="Eukaryota"/>
</dbReference>
<organism evidence="2 3">
    <name type="scientific">Arthroderma otae (strain ATCC MYA-4605 / CBS 113480)</name>
    <name type="common">Microsporum canis</name>
    <dbReference type="NCBI Taxonomy" id="554155"/>
    <lineage>
        <taxon>Eukaryota</taxon>
        <taxon>Fungi</taxon>
        <taxon>Dikarya</taxon>
        <taxon>Ascomycota</taxon>
        <taxon>Pezizomycotina</taxon>
        <taxon>Eurotiomycetes</taxon>
        <taxon>Eurotiomycetidae</taxon>
        <taxon>Onygenales</taxon>
        <taxon>Arthrodermataceae</taxon>
        <taxon>Microsporum</taxon>
    </lineage>
</organism>
<dbReference type="VEuPathDB" id="FungiDB:MCYG_05313"/>
<name>C5FRJ1_ARTOC</name>
<dbReference type="HOGENOM" id="CLU_109660_0_0_1"/>
<gene>
    <name evidence="2" type="ORF">MCYG_05313</name>
</gene>
<dbReference type="EMBL" id="DS995705">
    <property type="protein sequence ID" value="EEQ32494.1"/>
    <property type="molecule type" value="Genomic_DNA"/>
</dbReference>
<feature type="coiled-coil region" evidence="1">
    <location>
        <begin position="42"/>
        <end position="69"/>
    </location>
</feature>
<dbReference type="GeneID" id="9228570"/>
<proteinExistence type="predicted"/>
<protein>
    <submittedName>
        <fullName evidence="2">Uncharacterized protein</fullName>
    </submittedName>
</protein>
<dbReference type="AlphaFoldDB" id="C5FRJ1"/>
<keyword evidence="3" id="KW-1185">Reference proteome</keyword>
<accession>C5FRJ1</accession>
<keyword evidence="1" id="KW-0175">Coiled coil</keyword>
<dbReference type="OrthoDB" id="4171521at2759"/>
<dbReference type="RefSeq" id="XP_002845444.1">
    <property type="nucleotide sequence ID" value="XM_002845398.1"/>
</dbReference>
<evidence type="ECO:0000313" key="2">
    <source>
        <dbReference type="EMBL" id="EEQ32494.1"/>
    </source>
</evidence>
<reference evidence="3" key="1">
    <citation type="journal article" date="2012" name="MBio">
        <title>Comparative genome analysis of Trichophyton rubrum and related dermatophytes reveals candidate genes involved in infection.</title>
        <authorList>
            <person name="Martinez D.A."/>
            <person name="Oliver B.G."/>
            <person name="Graeser Y."/>
            <person name="Goldberg J.M."/>
            <person name="Li W."/>
            <person name="Martinez-Rossi N.M."/>
            <person name="Monod M."/>
            <person name="Shelest E."/>
            <person name="Barton R.C."/>
            <person name="Birch E."/>
            <person name="Brakhage A.A."/>
            <person name="Chen Z."/>
            <person name="Gurr S.J."/>
            <person name="Heiman D."/>
            <person name="Heitman J."/>
            <person name="Kosti I."/>
            <person name="Rossi A."/>
            <person name="Saif S."/>
            <person name="Samalova M."/>
            <person name="Saunders C.W."/>
            <person name="Shea T."/>
            <person name="Summerbell R.C."/>
            <person name="Xu J."/>
            <person name="Young S."/>
            <person name="Zeng Q."/>
            <person name="Birren B.W."/>
            <person name="Cuomo C.A."/>
            <person name="White T.C."/>
        </authorList>
    </citation>
    <scope>NUCLEOTIDE SEQUENCE [LARGE SCALE GENOMIC DNA]</scope>
    <source>
        <strain evidence="3">ATCC MYA-4605 / CBS 113480</strain>
    </source>
</reference>